<protein>
    <submittedName>
        <fullName evidence="2">Leucine rich repeat containing 74B</fullName>
    </submittedName>
</protein>
<dbReference type="Gene3D" id="3.80.10.10">
    <property type="entry name" value="Ribonuclease Inhibitor"/>
    <property type="match status" value="2"/>
</dbReference>
<evidence type="ECO:0000313" key="3">
    <source>
        <dbReference type="Proteomes" id="UP000694523"/>
    </source>
</evidence>
<keyword evidence="1" id="KW-0472">Membrane</keyword>
<keyword evidence="1" id="KW-0812">Transmembrane</keyword>
<name>A0A8C6TX41_9GOBI</name>
<feature type="transmembrane region" description="Helical" evidence="1">
    <location>
        <begin position="256"/>
        <end position="279"/>
    </location>
</feature>
<sequence length="284" mass="30976">MEGSSIEPFYFRGRSNCTKMLINGLGDLGAQAMASMLKENNTLVRLSVSNNGFTDCSAEFLSLALVTNAKLQYLDLSHNILGDTIYFSCNHVMLLQMGYTRGCFLRGKRLFEEKGQSLNHQDTLEGLSENTGLKTLNLAWNCIRGRGAVMLASGLASNIFLRSVDLSFNGFGKEGAVALGQALKENNVLEELNISNNRIPPEGALRLATGLRVNKTIKSLNVGKNPVQNAGCYSLLKSIQANKDSAMEILDLSVSYIAYAFSNTGSLLLYIFTLCLSLFPGHFC</sequence>
<accession>A0A8C6TX41</accession>
<reference evidence="2" key="2">
    <citation type="submission" date="2025-09" db="UniProtKB">
        <authorList>
            <consortium name="Ensembl"/>
        </authorList>
    </citation>
    <scope>IDENTIFICATION</scope>
</reference>
<dbReference type="PANTHER" id="PTHR24114:SF37">
    <property type="entry name" value="LEUCINE-RICH REPEAT-CONTAINING PROTEIN 74B"/>
    <property type="match status" value="1"/>
</dbReference>
<reference evidence="2" key="1">
    <citation type="submission" date="2025-08" db="UniProtKB">
        <authorList>
            <consortium name="Ensembl"/>
        </authorList>
    </citation>
    <scope>IDENTIFICATION</scope>
</reference>
<dbReference type="InterPro" id="IPR032675">
    <property type="entry name" value="LRR_dom_sf"/>
</dbReference>
<organism evidence="2 3">
    <name type="scientific">Neogobius melanostomus</name>
    <name type="common">round goby</name>
    <dbReference type="NCBI Taxonomy" id="47308"/>
    <lineage>
        <taxon>Eukaryota</taxon>
        <taxon>Metazoa</taxon>
        <taxon>Chordata</taxon>
        <taxon>Craniata</taxon>
        <taxon>Vertebrata</taxon>
        <taxon>Euteleostomi</taxon>
        <taxon>Actinopterygii</taxon>
        <taxon>Neopterygii</taxon>
        <taxon>Teleostei</taxon>
        <taxon>Neoteleostei</taxon>
        <taxon>Acanthomorphata</taxon>
        <taxon>Gobiaria</taxon>
        <taxon>Gobiiformes</taxon>
        <taxon>Gobioidei</taxon>
        <taxon>Gobiidae</taxon>
        <taxon>Benthophilinae</taxon>
        <taxon>Neogobiini</taxon>
        <taxon>Neogobius</taxon>
    </lineage>
</organism>
<dbReference type="Proteomes" id="UP000694523">
    <property type="component" value="Unplaced"/>
</dbReference>
<dbReference type="Ensembl" id="ENSNMLT00000030168.1">
    <property type="protein sequence ID" value="ENSNMLP00000026993.1"/>
    <property type="gene ID" value="ENSNMLG00000017225.1"/>
</dbReference>
<evidence type="ECO:0000256" key="1">
    <source>
        <dbReference type="SAM" id="Phobius"/>
    </source>
</evidence>
<dbReference type="AlphaFoldDB" id="A0A8C6TX41"/>
<dbReference type="InterPro" id="IPR001611">
    <property type="entry name" value="Leu-rich_rpt"/>
</dbReference>
<dbReference type="SUPFAM" id="SSF52047">
    <property type="entry name" value="RNI-like"/>
    <property type="match status" value="1"/>
</dbReference>
<evidence type="ECO:0000313" key="2">
    <source>
        <dbReference type="Ensembl" id="ENSNMLP00000026993.1"/>
    </source>
</evidence>
<dbReference type="InterPro" id="IPR052394">
    <property type="entry name" value="LRR-containing"/>
</dbReference>
<dbReference type="PANTHER" id="PTHR24114">
    <property type="entry name" value="LEUCINE RICH REPEAT FAMILY PROTEIN"/>
    <property type="match status" value="1"/>
</dbReference>
<dbReference type="SMART" id="SM00368">
    <property type="entry name" value="LRR_RI"/>
    <property type="match status" value="5"/>
</dbReference>
<keyword evidence="3" id="KW-1185">Reference proteome</keyword>
<keyword evidence="1" id="KW-1133">Transmembrane helix</keyword>
<proteinExistence type="predicted"/>
<dbReference type="Pfam" id="PF13516">
    <property type="entry name" value="LRR_6"/>
    <property type="match status" value="6"/>
</dbReference>